<dbReference type="RefSeq" id="WP_177269591.1">
    <property type="nucleotide sequence ID" value="NZ_JACRTA010000001.1"/>
</dbReference>
<dbReference type="GO" id="GO:0032993">
    <property type="term" value="C:protein-DNA complex"/>
    <property type="evidence" value="ECO:0007669"/>
    <property type="project" value="TreeGrafter"/>
</dbReference>
<feature type="modified residue" description="4-aspartylphosphate" evidence="6">
    <location>
        <position position="53"/>
    </location>
</feature>
<dbReference type="Proteomes" id="UP000610862">
    <property type="component" value="Unassembled WGS sequence"/>
</dbReference>
<dbReference type="Gene3D" id="6.10.250.690">
    <property type="match status" value="1"/>
</dbReference>
<dbReference type="AlphaFoldDB" id="A0A926I7W0"/>
<dbReference type="SUPFAM" id="SSF52172">
    <property type="entry name" value="CheY-like"/>
    <property type="match status" value="1"/>
</dbReference>
<dbReference type="InterPro" id="IPR001789">
    <property type="entry name" value="Sig_transdc_resp-reg_receiver"/>
</dbReference>
<keyword evidence="6" id="KW-0597">Phosphoprotein</keyword>
<proteinExistence type="predicted"/>
<dbReference type="InterPro" id="IPR001867">
    <property type="entry name" value="OmpR/PhoB-type_DNA-bd"/>
</dbReference>
<dbReference type="GO" id="GO:0006355">
    <property type="term" value="P:regulation of DNA-templated transcription"/>
    <property type="evidence" value="ECO:0007669"/>
    <property type="project" value="InterPro"/>
</dbReference>
<gene>
    <name evidence="10" type="ORF">H8692_01890</name>
</gene>
<evidence type="ECO:0000313" key="11">
    <source>
        <dbReference type="Proteomes" id="UP000610862"/>
    </source>
</evidence>
<dbReference type="InterPro" id="IPR036388">
    <property type="entry name" value="WH-like_DNA-bd_sf"/>
</dbReference>
<keyword evidence="4" id="KW-0804">Transcription</keyword>
<feature type="DNA-binding region" description="OmpR/PhoB-type" evidence="7">
    <location>
        <begin position="125"/>
        <end position="225"/>
    </location>
</feature>
<keyword evidence="11" id="KW-1185">Reference proteome</keyword>
<dbReference type="GO" id="GO:0000976">
    <property type="term" value="F:transcription cis-regulatory region binding"/>
    <property type="evidence" value="ECO:0007669"/>
    <property type="project" value="TreeGrafter"/>
</dbReference>
<dbReference type="GO" id="GO:0005829">
    <property type="term" value="C:cytosol"/>
    <property type="evidence" value="ECO:0007669"/>
    <property type="project" value="TreeGrafter"/>
</dbReference>
<evidence type="ECO:0000256" key="6">
    <source>
        <dbReference type="PROSITE-ProRule" id="PRU00169"/>
    </source>
</evidence>
<accession>A0A926I7W0</accession>
<keyword evidence="3 7" id="KW-0238">DNA-binding</keyword>
<keyword evidence="2" id="KW-0805">Transcription regulation</keyword>
<evidence type="ECO:0000256" key="7">
    <source>
        <dbReference type="PROSITE-ProRule" id="PRU01091"/>
    </source>
</evidence>
<evidence type="ECO:0000256" key="1">
    <source>
        <dbReference type="ARBA" id="ARBA00018672"/>
    </source>
</evidence>
<dbReference type="GO" id="GO:0000156">
    <property type="term" value="F:phosphorelay response regulator activity"/>
    <property type="evidence" value="ECO:0007669"/>
    <property type="project" value="TreeGrafter"/>
</dbReference>
<evidence type="ECO:0000256" key="2">
    <source>
        <dbReference type="ARBA" id="ARBA00023015"/>
    </source>
</evidence>
<evidence type="ECO:0000256" key="4">
    <source>
        <dbReference type="ARBA" id="ARBA00023163"/>
    </source>
</evidence>
<feature type="domain" description="Response regulatory" evidence="8">
    <location>
        <begin position="4"/>
        <end position="117"/>
    </location>
</feature>
<dbReference type="PROSITE" id="PS51755">
    <property type="entry name" value="OMPR_PHOB"/>
    <property type="match status" value="1"/>
</dbReference>
<evidence type="ECO:0000256" key="3">
    <source>
        <dbReference type="ARBA" id="ARBA00023125"/>
    </source>
</evidence>
<evidence type="ECO:0000256" key="5">
    <source>
        <dbReference type="ARBA" id="ARBA00024867"/>
    </source>
</evidence>
<dbReference type="Pfam" id="PF00486">
    <property type="entry name" value="Trans_reg_C"/>
    <property type="match status" value="1"/>
</dbReference>
<dbReference type="PANTHER" id="PTHR48111">
    <property type="entry name" value="REGULATOR OF RPOS"/>
    <property type="match status" value="1"/>
</dbReference>
<protein>
    <recommendedName>
        <fullName evidence="1">Stage 0 sporulation protein A homolog</fullName>
    </recommendedName>
</protein>
<name>A0A926I7W0_9FIRM</name>
<dbReference type="InterPro" id="IPR011006">
    <property type="entry name" value="CheY-like_superfamily"/>
</dbReference>
<dbReference type="SMART" id="SM00862">
    <property type="entry name" value="Trans_reg_C"/>
    <property type="match status" value="1"/>
</dbReference>
<evidence type="ECO:0000313" key="10">
    <source>
        <dbReference type="EMBL" id="MBC8567511.1"/>
    </source>
</evidence>
<dbReference type="InterPro" id="IPR039420">
    <property type="entry name" value="WalR-like"/>
</dbReference>
<dbReference type="SMART" id="SM00448">
    <property type="entry name" value="REC"/>
    <property type="match status" value="1"/>
</dbReference>
<dbReference type="PROSITE" id="PS50110">
    <property type="entry name" value="RESPONSE_REGULATORY"/>
    <property type="match status" value="1"/>
</dbReference>
<comment type="caution">
    <text evidence="10">The sequence shown here is derived from an EMBL/GenBank/DDBJ whole genome shotgun (WGS) entry which is preliminary data.</text>
</comment>
<evidence type="ECO:0000259" key="8">
    <source>
        <dbReference type="PROSITE" id="PS50110"/>
    </source>
</evidence>
<reference evidence="10" key="1">
    <citation type="submission" date="2020-08" db="EMBL/GenBank/DDBJ databases">
        <title>Genome public.</title>
        <authorList>
            <person name="Liu C."/>
            <person name="Sun Q."/>
        </authorList>
    </citation>
    <scope>NUCLEOTIDE SEQUENCE</scope>
    <source>
        <strain evidence="10">NSJ-24</strain>
    </source>
</reference>
<organism evidence="10 11">
    <name type="scientific">Lentihominibacter hominis</name>
    <dbReference type="NCBI Taxonomy" id="2763645"/>
    <lineage>
        <taxon>Bacteria</taxon>
        <taxon>Bacillati</taxon>
        <taxon>Bacillota</taxon>
        <taxon>Clostridia</taxon>
        <taxon>Peptostreptococcales</taxon>
        <taxon>Anaerovoracaceae</taxon>
        <taxon>Lentihominibacter</taxon>
    </lineage>
</organism>
<dbReference type="Gene3D" id="3.40.50.2300">
    <property type="match status" value="1"/>
</dbReference>
<dbReference type="EMBL" id="JACRTA010000001">
    <property type="protein sequence ID" value="MBC8567511.1"/>
    <property type="molecule type" value="Genomic_DNA"/>
</dbReference>
<comment type="function">
    <text evidence="5">May play the central regulatory role in sporulation. It may be an element of the effector pathway responsible for the activation of sporulation genes in response to nutritional stress. Spo0A may act in concert with spo0H (a sigma factor) to control the expression of some genes that are critical to the sporulation process.</text>
</comment>
<dbReference type="CDD" id="cd00383">
    <property type="entry name" value="trans_reg_C"/>
    <property type="match status" value="1"/>
</dbReference>
<sequence length="227" mass="26131">MKQNILIIEDNKKLNDGMCLALKNKDYNFYQCRTLNDGRQIMREQDISLILLDVNLPDGNGIDFVKEIRRQSSVPVILITVNNMEVDIVTGLEAGADDYITKPFSLMVLRARVGARLRNIGERTDSRVKIDDFDFDFDKMKFFKDGEPLELSKTEQKLLKILCVNKGATMKRSYLIDSIWQGDTEFVDDHALTVVIKRLRDKLEDDSQHPVYIKTVYGIGYTWAVKS</sequence>
<dbReference type="Gene3D" id="1.10.10.10">
    <property type="entry name" value="Winged helix-like DNA-binding domain superfamily/Winged helix DNA-binding domain"/>
    <property type="match status" value="1"/>
</dbReference>
<dbReference type="Pfam" id="PF00072">
    <property type="entry name" value="Response_reg"/>
    <property type="match status" value="1"/>
</dbReference>
<dbReference type="PANTHER" id="PTHR48111:SF73">
    <property type="entry name" value="ALKALINE PHOSPHATASE SYNTHESIS TRANSCRIPTIONAL REGULATORY PROTEIN PHOP"/>
    <property type="match status" value="1"/>
</dbReference>
<feature type="domain" description="OmpR/PhoB-type" evidence="9">
    <location>
        <begin position="125"/>
        <end position="225"/>
    </location>
</feature>
<evidence type="ECO:0000259" key="9">
    <source>
        <dbReference type="PROSITE" id="PS51755"/>
    </source>
</evidence>